<accession>A0A9X4B7B6</accession>
<sequence>MDSMIPSYKPLFELTKRRLYRLKQRAINKSGKFDEQDQLMFLIIGNINLRFNTICLLIENNNYDGVFALQRTIFELQLALEAYMSSEDKGYVSEKVKQDCHAIGVDLWTPPKKNQKPSEKVDNSLLSKFRKKVETVISSLSLLGIQQFKSRSLSGFEAHLEAILLTYSFMLEKAQTIIPGTFRYSIGRF</sequence>
<name>A0A9X4B7B6_ENTFC</name>
<protein>
    <recommendedName>
        <fullName evidence="3">Transposase</fullName>
    </recommendedName>
</protein>
<dbReference type="EMBL" id="JAMWMK010000146">
    <property type="protein sequence ID" value="MDC4249287.1"/>
    <property type="molecule type" value="Genomic_DNA"/>
</dbReference>
<geneLocation type="plasmid" evidence="1">
    <name>p3</name>
</geneLocation>
<gene>
    <name evidence="1" type="ORF">M3X98_15225</name>
</gene>
<organism evidence="1 2">
    <name type="scientific">Enterococcus faecium</name>
    <name type="common">Streptococcus faecium</name>
    <dbReference type="NCBI Taxonomy" id="1352"/>
    <lineage>
        <taxon>Bacteria</taxon>
        <taxon>Bacillati</taxon>
        <taxon>Bacillota</taxon>
        <taxon>Bacilli</taxon>
        <taxon>Lactobacillales</taxon>
        <taxon>Enterococcaceae</taxon>
        <taxon>Enterococcus</taxon>
    </lineage>
</organism>
<dbReference type="AlphaFoldDB" id="A0A9X4B7B6"/>
<evidence type="ECO:0000313" key="1">
    <source>
        <dbReference type="EMBL" id="MDC4249287.1"/>
    </source>
</evidence>
<comment type="caution">
    <text evidence="1">The sequence shown here is derived from an EMBL/GenBank/DDBJ whole genome shotgun (WGS) entry which is preliminary data.</text>
</comment>
<keyword evidence="1" id="KW-0614">Plasmid</keyword>
<proteinExistence type="predicted"/>
<reference evidence="1" key="1">
    <citation type="submission" date="2022-05" db="EMBL/GenBank/DDBJ databases">
        <title>Draft genome sequences of Clostridium perfringens strains isolated from Peru.</title>
        <authorList>
            <person name="Hurtado R."/>
            <person name="Lima L."/>
            <person name="Sousa T."/>
            <person name="Jaiswal A.K."/>
            <person name="Tiwari S."/>
            <person name="Maturrano L."/>
            <person name="Brenig B."/>
            <person name="Azevedo V."/>
        </authorList>
    </citation>
    <scope>NUCLEOTIDE SEQUENCE</scope>
    <source>
        <strain evidence="1">CP4</strain>
        <plasmid evidence="1">p3</plasmid>
    </source>
</reference>
<dbReference type="Proteomes" id="UP001141166">
    <property type="component" value="Unassembled WGS sequence"/>
</dbReference>
<evidence type="ECO:0000313" key="2">
    <source>
        <dbReference type="Proteomes" id="UP001141166"/>
    </source>
</evidence>
<dbReference type="RefSeq" id="WP_010724496.1">
    <property type="nucleotide sequence ID" value="NZ_CAACYB010000004.1"/>
</dbReference>
<evidence type="ECO:0008006" key="3">
    <source>
        <dbReference type="Google" id="ProtNLM"/>
    </source>
</evidence>